<dbReference type="EMBL" id="JAOPMD010000001">
    <property type="protein sequence ID" value="MDH7898660.1"/>
    <property type="molecule type" value="Genomic_DNA"/>
</dbReference>
<organism evidence="1 2">
    <name type="scientific">Bifidobacterium catenulatum subsp. kashiwanohense</name>
    <dbReference type="NCBI Taxonomy" id="630129"/>
    <lineage>
        <taxon>Bacteria</taxon>
        <taxon>Bacillati</taxon>
        <taxon>Actinomycetota</taxon>
        <taxon>Actinomycetes</taxon>
        <taxon>Bifidobacteriales</taxon>
        <taxon>Bifidobacteriaceae</taxon>
        <taxon>Bifidobacterium</taxon>
    </lineage>
</organism>
<reference evidence="1" key="2">
    <citation type="submission" date="2023-04" db="EMBL/GenBank/DDBJ databases">
        <authorList>
            <person name="Orihara K."/>
        </authorList>
    </citation>
    <scope>NUCLEOTIDE SEQUENCE</scope>
    <source>
        <strain evidence="1">YIT 13057</strain>
    </source>
</reference>
<accession>A0AAJ1P885</accession>
<gene>
    <name evidence="1" type="ORF">OB936_00210</name>
</gene>
<dbReference type="RefSeq" id="WP_154303327.1">
    <property type="nucleotide sequence ID" value="NZ_JAOPLX010000001.1"/>
</dbReference>
<reference evidence="1" key="1">
    <citation type="journal article" date="2023" name="Gut Microbes">
        <title>Characterization of Bifidobacterium kashiwanohense that utilizes both milk- and plant-derived oligosaccharides.</title>
        <authorList>
            <person name="Orihara K."/>
            <person name="Yahagi K."/>
            <person name="Saito Y."/>
            <person name="Watanabe Y."/>
            <person name="Sasai T."/>
            <person name="Hara T."/>
            <person name="Tsukuda N."/>
            <person name="Oki K."/>
            <person name="Fujimoto J."/>
            <person name="Matsuki T."/>
        </authorList>
    </citation>
    <scope>NUCLEOTIDE SEQUENCE</scope>
    <source>
        <strain evidence="1">YIT 13057</strain>
    </source>
</reference>
<comment type="caution">
    <text evidence="1">The sequence shown here is derived from an EMBL/GenBank/DDBJ whole genome shotgun (WGS) entry which is preliminary data.</text>
</comment>
<name>A0AAJ1P885_9BIFI</name>
<protein>
    <submittedName>
        <fullName evidence="1">Uncharacterized protein</fullName>
    </submittedName>
</protein>
<dbReference type="AlphaFoldDB" id="A0AAJ1P885"/>
<proteinExistence type="predicted"/>
<evidence type="ECO:0000313" key="1">
    <source>
        <dbReference type="EMBL" id="MDH7898660.1"/>
    </source>
</evidence>
<sequence>MTLAMLLRSPLRLPSRCHAAMGLRRGDAVALPVMLEYLRYHATAVTLRGLP</sequence>
<evidence type="ECO:0000313" key="2">
    <source>
        <dbReference type="Proteomes" id="UP001157379"/>
    </source>
</evidence>
<dbReference type="Proteomes" id="UP001157379">
    <property type="component" value="Unassembled WGS sequence"/>
</dbReference>